<keyword evidence="2" id="KW-0812">Transmembrane</keyword>
<dbReference type="Proteomes" id="UP000231693">
    <property type="component" value="Unassembled WGS sequence"/>
</dbReference>
<comment type="caution">
    <text evidence="3">The sequence shown here is derived from an EMBL/GenBank/DDBJ whole genome shotgun (WGS) entry which is preliminary data.</text>
</comment>
<evidence type="ECO:0000313" key="3">
    <source>
        <dbReference type="EMBL" id="PJJ77299.1"/>
    </source>
</evidence>
<feature type="region of interest" description="Disordered" evidence="1">
    <location>
        <begin position="432"/>
        <end position="499"/>
    </location>
</feature>
<feature type="transmembrane region" description="Helical" evidence="2">
    <location>
        <begin position="265"/>
        <end position="285"/>
    </location>
</feature>
<dbReference type="RefSeq" id="WP_100421712.1">
    <property type="nucleotide sequence ID" value="NZ_BOOX01000004.1"/>
</dbReference>
<keyword evidence="2" id="KW-1133">Transmembrane helix</keyword>
<evidence type="ECO:0000256" key="1">
    <source>
        <dbReference type="SAM" id="MobiDB-lite"/>
    </source>
</evidence>
<proteinExistence type="predicted"/>
<organism evidence="3 4">
    <name type="scientific">Sediminihabitans luteus</name>
    <dbReference type="NCBI Taxonomy" id="1138585"/>
    <lineage>
        <taxon>Bacteria</taxon>
        <taxon>Bacillati</taxon>
        <taxon>Actinomycetota</taxon>
        <taxon>Actinomycetes</taxon>
        <taxon>Micrococcales</taxon>
        <taxon>Cellulomonadaceae</taxon>
        <taxon>Sediminihabitans</taxon>
    </lineage>
</organism>
<dbReference type="EMBL" id="PGFE01000001">
    <property type="protein sequence ID" value="PJJ77299.1"/>
    <property type="molecule type" value="Genomic_DNA"/>
</dbReference>
<dbReference type="AlphaFoldDB" id="A0A2M9CZF0"/>
<keyword evidence="4" id="KW-1185">Reference proteome</keyword>
<feature type="transmembrane region" description="Helical" evidence="2">
    <location>
        <begin position="652"/>
        <end position="669"/>
    </location>
</feature>
<accession>A0A2M9CZF0</accession>
<dbReference type="OrthoDB" id="10021477at2"/>
<name>A0A2M9CZF0_9CELL</name>
<reference evidence="3 4" key="1">
    <citation type="submission" date="2017-11" db="EMBL/GenBank/DDBJ databases">
        <title>Genomic Encyclopedia of Archaeal and Bacterial Type Strains, Phase II (KMG-II): From Individual Species to Whole Genera.</title>
        <authorList>
            <person name="Goeker M."/>
        </authorList>
    </citation>
    <scope>NUCLEOTIDE SEQUENCE [LARGE SCALE GENOMIC DNA]</scope>
    <source>
        <strain evidence="3 4">DSM 25478</strain>
    </source>
</reference>
<feature type="transmembrane region" description="Helical" evidence="2">
    <location>
        <begin position="533"/>
        <end position="556"/>
    </location>
</feature>
<evidence type="ECO:0000256" key="2">
    <source>
        <dbReference type="SAM" id="Phobius"/>
    </source>
</evidence>
<protein>
    <submittedName>
        <fullName evidence="3">Uncharacterized protein</fullName>
    </submittedName>
</protein>
<evidence type="ECO:0000313" key="4">
    <source>
        <dbReference type="Proteomes" id="UP000231693"/>
    </source>
</evidence>
<sequence>MTNDSLVRALPLQAADVALWRARPPRLVLPALGWAGIVAVCARDIVAEFSLPAIPYPAELVEDPVYWLTGLLVGRALGLLVVLGVAPRVGLWLTALWAGAFATVAWPPTVPWCAVVALALTVCALVASSTPARQASAAAGWAVRAPRAVPDGHPGVLGHHLRAWPARAVTGVVLLSVGAAAVGLWLHDDAAARAFRASATVAPGTVLEVDEDSVTVAVGPDDGTADGAVELQVPTPTLDRTVGESVEVRYSPGRAELVDDVFDPAMPLLAVGALVPPGAVLLVTARRRRRARRHLLDDGGAAVLMHATWHAGGVVLTAVDDPAPVVLADDVEGLALLPDGPDSTDPWEELAHRAVTEVDDDELLRMAAAGVDDHDQDAAPGTDPAAPDHWARTPVVVVGLVRDGAPLALQGPDGAWYLATAGNPVAWPGRGGLPLAPVNDDEADGTLAPGTPSVSDLSDDIGHGNGVDSLDPTGTTDERTADEGTSDAGTPAPTGAGPVLRAARRTGSLGPWLAVPVLALVGVLVLADSPWYLVAGGAATAAWWGSAWSGAPLPWARPTSRGLVLRSGVLDTVLPWSRVERVVADELSVVVRVSATRVSPADAYWCAQHDPSLPLVRGTSTPEEACDAVRRAQAAAPASADTDVRRRPSRPAVVGALWAAALVVGTLLAG</sequence>
<feature type="transmembrane region" description="Helical" evidence="2">
    <location>
        <begin position="112"/>
        <end position="128"/>
    </location>
</feature>
<feature type="transmembrane region" description="Helical" evidence="2">
    <location>
        <begin position="168"/>
        <end position="186"/>
    </location>
</feature>
<gene>
    <name evidence="3" type="ORF">CLV28_0518</name>
</gene>
<feature type="transmembrane region" description="Helical" evidence="2">
    <location>
        <begin position="509"/>
        <end position="527"/>
    </location>
</feature>
<keyword evidence="2" id="KW-0472">Membrane</keyword>